<dbReference type="RefSeq" id="XP_056557824.1">
    <property type="nucleotide sequence ID" value="XM_056695612.1"/>
</dbReference>
<evidence type="ECO:0000313" key="2">
    <source>
        <dbReference type="EMBL" id="KAJ5380253.1"/>
    </source>
</evidence>
<dbReference type="Gene3D" id="1.20.5.170">
    <property type="match status" value="1"/>
</dbReference>
<evidence type="ECO:0000256" key="1">
    <source>
        <dbReference type="SAM" id="MobiDB-lite"/>
    </source>
</evidence>
<organism evidence="2 3">
    <name type="scientific">Penicillium cataractarum</name>
    <dbReference type="NCBI Taxonomy" id="2100454"/>
    <lineage>
        <taxon>Eukaryota</taxon>
        <taxon>Fungi</taxon>
        <taxon>Dikarya</taxon>
        <taxon>Ascomycota</taxon>
        <taxon>Pezizomycotina</taxon>
        <taxon>Eurotiomycetes</taxon>
        <taxon>Eurotiomycetidae</taxon>
        <taxon>Eurotiales</taxon>
        <taxon>Aspergillaceae</taxon>
        <taxon>Penicillium</taxon>
    </lineage>
</organism>
<dbReference type="PANTHER" id="PTHR40618:SF1">
    <property type="entry name" value="B-ZIP TRANSCRIPTION FACTOR (EUROFUNG)"/>
    <property type="match status" value="1"/>
</dbReference>
<proteinExistence type="predicted"/>
<protein>
    <recommendedName>
        <fullName evidence="4">BZIP domain-containing protein</fullName>
    </recommendedName>
</protein>
<evidence type="ECO:0008006" key="4">
    <source>
        <dbReference type="Google" id="ProtNLM"/>
    </source>
</evidence>
<dbReference type="GeneID" id="81434789"/>
<name>A0A9W9SKI7_9EURO</name>
<dbReference type="Proteomes" id="UP001147782">
    <property type="component" value="Unassembled WGS sequence"/>
</dbReference>
<reference evidence="2" key="2">
    <citation type="journal article" date="2023" name="IMA Fungus">
        <title>Comparative genomic study of the Penicillium genus elucidates a diverse pangenome and 15 lateral gene transfer events.</title>
        <authorList>
            <person name="Petersen C."/>
            <person name="Sorensen T."/>
            <person name="Nielsen M.R."/>
            <person name="Sondergaard T.E."/>
            <person name="Sorensen J.L."/>
            <person name="Fitzpatrick D.A."/>
            <person name="Frisvad J.C."/>
            <person name="Nielsen K.L."/>
        </authorList>
    </citation>
    <scope>NUCLEOTIDE SEQUENCE</scope>
    <source>
        <strain evidence="2">IBT 29864</strain>
    </source>
</reference>
<feature type="region of interest" description="Disordered" evidence="1">
    <location>
        <begin position="1"/>
        <end position="37"/>
    </location>
</feature>
<dbReference type="AlphaFoldDB" id="A0A9W9SKI7"/>
<reference evidence="2" key="1">
    <citation type="submission" date="2022-11" db="EMBL/GenBank/DDBJ databases">
        <authorList>
            <person name="Petersen C."/>
        </authorList>
    </citation>
    <scope>NUCLEOTIDE SEQUENCE</scope>
    <source>
        <strain evidence="2">IBT 29864</strain>
    </source>
</reference>
<feature type="compositionally biased region" description="Basic and acidic residues" evidence="1">
    <location>
        <begin position="1"/>
        <end position="21"/>
    </location>
</feature>
<feature type="compositionally biased region" description="Polar residues" evidence="1">
    <location>
        <begin position="149"/>
        <end position="159"/>
    </location>
</feature>
<dbReference type="PANTHER" id="PTHR40618">
    <property type="entry name" value="B-ZIP TRANSCRIPTION FACTOR (EUROFUNG)-RELATED"/>
    <property type="match status" value="1"/>
</dbReference>
<comment type="caution">
    <text evidence="2">The sequence shown here is derived from an EMBL/GenBank/DDBJ whole genome shotgun (WGS) entry which is preliminary data.</text>
</comment>
<dbReference type="CDD" id="cd14688">
    <property type="entry name" value="bZIP_YAP"/>
    <property type="match status" value="1"/>
</dbReference>
<evidence type="ECO:0000313" key="3">
    <source>
        <dbReference type="Proteomes" id="UP001147782"/>
    </source>
</evidence>
<accession>A0A9W9SKI7</accession>
<keyword evidence="3" id="KW-1185">Reference proteome</keyword>
<gene>
    <name evidence="2" type="ORF">N7496_002681</name>
</gene>
<dbReference type="EMBL" id="JAPZBS010000002">
    <property type="protein sequence ID" value="KAJ5380253.1"/>
    <property type="molecule type" value="Genomic_DNA"/>
</dbReference>
<dbReference type="OrthoDB" id="3555317at2759"/>
<feature type="region of interest" description="Disordered" evidence="1">
    <location>
        <begin position="139"/>
        <end position="162"/>
    </location>
</feature>
<sequence length="406" mass="45912">MPTGRSDESERGSLVSDDLRRLRTGKRGRPPIDPTQKGLVERRRNQVRKAQRAYRSRKGEEAALRMNYVQVLENRIEHMSRSFFELLSHITNAEITQRQPELSREIQSITRDFISASQIIEPFKEPQRDDGYVYHNHLRADPNPPRRGPSSNARTTCSTELPGPITIPTETSMPSLAPALGLPIPFLETRILSPRNFAERLYFNCIKRAHGLLTNPHADGAEVTRVFQYSFHYSDASTMISTFDILLRTNADYRTAYVYSLGGAGTHYQDGQGDPDIVQNVSVGQEMLSKNDDEMWFDPRDIEGWLEENGLVIGGTQSFMYLSDLRSFETGRAATLRPESEGSQRDIQQSAKVLNVDRFLQVDRAFSTELLSRGVCLGCAPGFRRLDVEAAFNLAISDDTAFIFEL</sequence>